<evidence type="ECO:0000313" key="3">
    <source>
        <dbReference type="Proteomes" id="UP001500683"/>
    </source>
</evidence>
<dbReference type="CDD" id="cd04301">
    <property type="entry name" value="NAT_SF"/>
    <property type="match status" value="1"/>
</dbReference>
<dbReference type="InterPro" id="IPR016181">
    <property type="entry name" value="Acyl_CoA_acyltransferase"/>
</dbReference>
<dbReference type="EMBL" id="BAAAZG010000001">
    <property type="protein sequence ID" value="GAA4056385.1"/>
    <property type="molecule type" value="Genomic_DNA"/>
</dbReference>
<dbReference type="Proteomes" id="UP001500683">
    <property type="component" value="Unassembled WGS sequence"/>
</dbReference>
<dbReference type="InterPro" id="IPR000182">
    <property type="entry name" value="GNAT_dom"/>
</dbReference>
<keyword evidence="3" id="KW-1185">Reference proteome</keyword>
<protein>
    <recommendedName>
        <fullName evidence="1">N-acetyltransferase domain-containing protein</fullName>
    </recommendedName>
</protein>
<evidence type="ECO:0000259" key="1">
    <source>
        <dbReference type="PROSITE" id="PS51186"/>
    </source>
</evidence>
<gene>
    <name evidence="2" type="ORF">GCM10022214_05010</name>
</gene>
<comment type="caution">
    <text evidence="2">The sequence shown here is derived from an EMBL/GenBank/DDBJ whole genome shotgun (WGS) entry which is preliminary data.</text>
</comment>
<dbReference type="SUPFAM" id="SSF55729">
    <property type="entry name" value="Acyl-CoA N-acyltransferases (Nat)"/>
    <property type="match status" value="1"/>
</dbReference>
<reference evidence="3" key="1">
    <citation type="journal article" date="2019" name="Int. J. Syst. Evol. Microbiol.">
        <title>The Global Catalogue of Microorganisms (GCM) 10K type strain sequencing project: providing services to taxonomists for standard genome sequencing and annotation.</title>
        <authorList>
            <consortium name="The Broad Institute Genomics Platform"/>
            <consortium name="The Broad Institute Genome Sequencing Center for Infectious Disease"/>
            <person name="Wu L."/>
            <person name="Ma J."/>
        </authorList>
    </citation>
    <scope>NUCLEOTIDE SEQUENCE [LARGE SCALE GENOMIC DNA]</scope>
    <source>
        <strain evidence="3">JCM 16702</strain>
    </source>
</reference>
<dbReference type="PROSITE" id="PS51186">
    <property type="entry name" value="GNAT"/>
    <property type="match status" value="1"/>
</dbReference>
<feature type="domain" description="N-acetyltransferase" evidence="1">
    <location>
        <begin position="5"/>
        <end position="162"/>
    </location>
</feature>
<evidence type="ECO:0000313" key="2">
    <source>
        <dbReference type="EMBL" id="GAA4056385.1"/>
    </source>
</evidence>
<dbReference type="Gene3D" id="3.40.630.30">
    <property type="match status" value="1"/>
</dbReference>
<accession>A0ABP7UZN7</accession>
<sequence>MRSDVTLRRLDEQLLRQLLDAAVADADPLEVMPPVAGPPGWTPERRSAFLRFHRSRTLAVPPVETTYAIVVGTTVVGAARLCPVEDAKRAAEAGVWIGRSHRGAGVGGAVLKQLLTVACADGLESIFVSTTPDNTAVLRLLTTLGVDLVREDDAVTAWVNLDAVG</sequence>
<proteinExistence type="predicted"/>
<organism evidence="2 3">
    <name type="scientific">Actinomadura miaoliensis</name>
    <dbReference type="NCBI Taxonomy" id="430685"/>
    <lineage>
        <taxon>Bacteria</taxon>
        <taxon>Bacillati</taxon>
        <taxon>Actinomycetota</taxon>
        <taxon>Actinomycetes</taxon>
        <taxon>Streptosporangiales</taxon>
        <taxon>Thermomonosporaceae</taxon>
        <taxon>Actinomadura</taxon>
    </lineage>
</organism>
<name>A0ABP7UZN7_9ACTN</name>
<dbReference type="RefSeq" id="WP_344939882.1">
    <property type="nucleotide sequence ID" value="NZ_BAAAZG010000001.1"/>
</dbReference>
<dbReference type="Pfam" id="PF13302">
    <property type="entry name" value="Acetyltransf_3"/>
    <property type="match status" value="1"/>
</dbReference>